<dbReference type="InterPro" id="IPR016181">
    <property type="entry name" value="Acyl_CoA_acyltransferase"/>
</dbReference>
<dbReference type="CDD" id="cd04301">
    <property type="entry name" value="NAT_SF"/>
    <property type="match status" value="1"/>
</dbReference>
<feature type="domain" description="N-acetyltransferase" evidence="1">
    <location>
        <begin position="20"/>
        <end position="202"/>
    </location>
</feature>
<dbReference type="Gene3D" id="3.40.630.30">
    <property type="match status" value="1"/>
</dbReference>
<evidence type="ECO:0000313" key="2">
    <source>
        <dbReference type="EMBL" id="ATG53393.1"/>
    </source>
</evidence>
<dbReference type="SUPFAM" id="SSF55729">
    <property type="entry name" value="Acyl-CoA N-acyltransferases (Nat)"/>
    <property type="match status" value="1"/>
</dbReference>
<dbReference type="Pfam" id="PF13508">
    <property type="entry name" value="Acetyltransf_7"/>
    <property type="match status" value="1"/>
</dbReference>
<gene>
    <name evidence="2" type="ORF">CFK41_00335</name>
</gene>
<keyword evidence="3" id="KW-1185">Reference proteome</keyword>
<evidence type="ECO:0000259" key="1">
    <source>
        <dbReference type="PROSITE" id="PS51186"/>
    </source>
</evidence>
<dbReference type="RefSeq" id="WP_096797872.1">
    <property type="nucleotide sequence ID" value="NZ_CP023564.1"/>
</dbReference>
<keyword evidence="2" id="KW-0808">Transferase</keyword>
<dbReference type="InterPro" id="IPR052523">
    <property type="entry name" value="Trichothecene_AcTrans"/>
</dbReference>
<dbReference type="OrthoDB" id="7057833at2"/>
<dbReference type="PROSITE" id="PS51186">
    <property type="entry name" value="GNAT"/>
    <property type="match status" value="1"/>
</dbReference>
<dbReference type="Proteomes" id="UP000217889">
    <property type="component" value="Chromosome"/>
</dbReference>
<dbReference type="AlphaFoldDB" id="A0A291GT21"/>
<organism evidence="2 3">
    <name type="scientific">Brachybacterium ginsengisoli</name>
    <dbReference type="NCBI Taxonomy" id="1331682"/>
    <lineage>
        <taxon>Bacteria</taxon>
        <taxon>Bacillati</taxon>
        <taxon>Actinomycetota</taxon>
        <taxon>Actinomycetes</taxon>
        <taxon>Micrococcales</taxon>
        <taxon>Dermabacteraceae</taxon>
        <taxon>Brachybacterium</taxon>
    </lineage>
</organism>
<reference evidence="2 3" key="1">
    <citation type="journal article" date="2014" name="Int. J. Syst. Evol. Microbiol.">
        <title>Brachybacterium ginsengisoli sp. nov., isolated from soil of a ginseng field.</title>
        <authorList>
            <person name="Hoang V.A."/>
            <person name="Kim Y.J."/>
            <person name="Nguyen N.L."/>
            <person name="Yang D.C."/>
        </authorList>
    </citation>
    <scope>NUCLEOTIDE SEQUENCE [LARGE SCALE GENOMIC DNA]</scope>
    <source>
        <strain evidence="2 3">DCY80</strain>
    </source>
</reference>
<sequence length="208" mass="22161">MSAAAGRALDEVDYRTGVPIPLRDALPADVPAAAGTLATAFDDYPWTRWSIPEDHYAERLEELQSIYLEHALTSGIVLVSERLDGVAALLRPHSPAPADAAQARVVHLLGERLDAFLAAELPPRPPEAWELATLGVHPSARGQGIGSALLVEGLRRVDAAGGSCVLETSDPRNVELYSRHGFTVTATTQIPDGPVVHSMLRAAAARKL</sequence>
<dbReference type="KEGG" id="bgg:CFK41_00335"/>
<evidence type="ECO:0000313" key="3">
    <source>
        <dbReference type="Proteomes" id="UP000217889"/>
    </source>
</evidence>
<dbReference type="GO" id="GO:0016747">
    <property type="term" value="F:acyltransferase activity, transferring groups other than amino-acyl groups"/>
    <property type="evidence" value="ECO:0007669"/>
    <property type="project" value="InterPro"/>
</dbReference>
<proteinExistence type="predicted"/>
<accession>A0A291GT21</accession>
<protein>
    <submittedName>
        <fullName evidence="2">GNAT family N-acetyltransferase</fullName>
    </submittedName>
</protein>
<dbReference type="InterPro" id="IPR000182">
    <property type="entry name" value="GNAT_dom"/>
</dbReference>
<dbReference type="EMBL" id="CP023564">
    <property type="protein sequence ID" value="ATG53393.1"/>
    <property type="molecule type" value="Genomic_DNA"/>
</dbReference>
<dbReference type="PANTHER" id="PTHR42791">
    <property type="entry name" value="GNAT FAMILY ACETYLTRANSFERASE"/>
    <property type="match status" value="1"/>
</dbReference>
<name>A0A291GT21_9MICO</name>
<dbReference type="PANTHER" id="PTHR42791:SF1">
    <property type="entry name" value="N-ACETYLTRANSFERASE DOMAIN-CONTAINING PROTEIN"/>
    <property type="match status" value="1"/>
</dbReference>